<evidence type="ECO:0000313" key="3">
    <source>
        <dbReference type="EMBL" id="WXB14772.1"/>
    </source>
</evidence>
<feature type="region of interest" description="Disordered" evidence="1">
    <location>
        <begin position="346"/>
        <end position="368"/>
    </location>
</feature>
<name>A0ABZ2M0B6_9BACT</name>
<evidence type="ECO:0000256" key="2">
    <source>
        <dbReference type="SAM" id="SignalP"/>
    </source>
</evidence>
<dbReference type="Proteomes" id="UP001370348">
    <property type="component" value="Chromosome"/>
</dbReference>
<dbReference type="InterPro" id="IPR012292">
    <property type="entry name" value="Globin/Proto"/>
</dbReference>
<organism evidence="3 4">
    <name type="scientific">Pendulispora albinea</name>
    <dbReference type="NCBI Taxonomy" id="2741071"/>
    <lineage>
        <taxon>Bacteria</taxon>
        <taxon>Pseudomonadati</taxon>
        <taxon>Myxococcota</taxon>
        <taxon>Myxococcia</taxon>
        <taxon>Myxococcales</taxon>
        <taxon>Sorangiineae</taxon>
        <taxon>Pendulisporaceae</taxon>
        <taxon>Pendulispora</taxon>
    </lineage>
</organism>
<feature type="chain" id="PRO_5046213409" evidence="2">
    <location>
        <begin position="22"/>
        <end position="368"/>
    </location>
</feature>
<dbReference type="EMBL" id="CP089984">
    <property type="protein sequence ID" value="WXB14772.1"/>
    <property type="molecule type" value="Genomic_DNA"/>
</dbReference>
<dbReference type="SUPFAM" id="SSF46458">
    <property type="entry name" value="Globin-like"/>
    <property type="match status" value="2"/>
</dbReference>
<protein>
    <submittedName>
        <fullName evidence="3">Uncharacterized protein</fullName>
    </submittedName>
</protein>
<keyword evidence="4" id="KW-1185">Reference proteome</keyword>
<dbReference type="Gene3D" id="1.10.490.10">
    <property type="entry name" value="Globins"/>
    <property type="match status" value="2"/>
</dbReference>
<proteinExistence type="predicted"/>
<evidence type="ECO:0000256" key="1">
    <source>
        <dbReference type="SAM" id="MobiDB-lite"/>
    </source>
</evidence>
<reference evidence="3 4" key="1">
    <citation type="submission" date="2021-12" db="EMBL/GenBank/DDBJ databases">
        <title>Discovery of the Pendulisporaceae a myxobacterial family with distinct sporulation behavior and unique specialized metabolism.</title>
        <authorList>
            <person name="Garcia R."/>
            <person name="Popoff A."/>
            <person name="Bader C.D."/>
            <person name="Loehr J."/>
            <person name="Walesch S."/>
            <person name="Walt C."/>
            <person name="Boldt J."/>
            <person name="Bunk B."/>
            <person name="Haeckl F.J.F.P.J."/>
            <person name="Gunesch A.P."/>
            <person name="Birkelbach J."/>
            <person name="Nuebel U."/>
            <person name="Pietschmann T."/>
            <person name="Bach T."/>
            <person name="Mueller R."/>
        </authorList>
    </citation>
    <scope>NUCLEOTIDE SEQUENCE [LARGE SCALE GENOMIC DNA]</scope>
    <source>
        <strain evidence="3 4">MSr11954</strain>
    </source>
</reference>
<dbReference type="RefSeq" id="WP_394824397.1">
    <property type="nucleotide sequence ID" value="NZ_CP089984.1"/>
</dbReference>
<feature type="signal peptide" evidence="2">
    <location>
        <begin position="1"/>
        <end position="21"/>
    </location>
</feature>
<sequence length="368" mass="38303">MKSIKLLGPFVVAIVAAPAVVGCSSDDDSNSGGMSPSAYERLGGHAGLLKFVKGEVEDKILKDSDLKTYFFNQVASPIPAGHPSAAQIEECFTRLVASAVKAEQYPGAPVRDAANTNTPDFTCRDMKSSHVGLNIGDKTFDKFVGILAADLMPLVVPDGTKLTAGHISQSEFNVLASALTGTKSAITTQGAPPGPGPFTPPAPSAYERLGKHEGLLAFVKGEVENKILKDTNLKTYFFNQVKSPIPAGHPSAAQIEECFTRLVASVVGAETYPGAPVNDAANTNTPNFTCRNMKASHAGLKIGDKTFDAFLNILATDLMPLVVADGKTPGAGQITQSEFNALASALTDTKSDITDPSAPSGPAPFPGG</sequence>
<gene>
    <name evidence="3" type="ORF">LZC94_44005</name>
</gene>
<feature type="compositionally biased region" description="Pro residues" evidence="1">
    <location>
        <begin position="359"/>
        <end position="368"/>
    </location>
</feature>
<dbReference type="InterPro" id="IPR009050">
    <property type="entry name" value="Globin-like_sf"/>
</dbReference>
<evidence type="ECO:0000313" key="4">
    <source>
        <dbReference type="Proteomes" id="UP001370348"/>
    </source>
</evidence>
<dbReference type="PROSITE" id="PS51257">
    <property type="entry name" value="PROKAR_LIPOPROTEIN"/>
    <property type="match status" value="1"/>
</dbReference>
<keyword evidence="2" id="KW-0732">Signal</keyword>
<accession>A0ABZ2M0B6</accession>